<proteinExistence type="predicted"/>
<sequence>MTKAVPNTVLYPEDAIDDKQARSWLPQAFNYVNVDLGSQYASLIAAWIALERSTHWNTHAQVRLSTIKRPTLLGKWVERKRYSVRGNEPNIEQNCGFEFAEEFEIWWISLQLGWRQGASGNKLVSPIPISKGQDWKGLDKFGLNGWFGLVVCLKWLGINLRSRQMAALEVETTKWV</sequence>
<comment type="caution">
    <text evidence="1">The sequence shown here is derived from an EMBL/GenBank/DDBJ whole genome shotgun (WGS) entry which is preliminary data.</text>
</comment>
<dbReference type="EMBL" id="MU796902">
    <property type="protein sequence ID" value="KAJ3803729.1"/>
    <property type="molecule type" value="Genomic_DNA"/>
</dbReference>
<evidence type="ECO:0000313" key="1">
    <source>
        <dbReference type="EMBL" id="KAJ3803729.1"/>
    </source>
</evidence>
<dbReference type="Proteomes" id="UP001163835">
    <property type="component" value="Unassembled WGS sequence"/>
</dbReference>
<accession>A0ACC1TGQ1</accession>
<protein>
    <submittedName>
        <fullName evidence="1">Uncharacterized protein</fullName>
    </submittedName>
</protein>
<organism evidence="1 2">
    <name type="scientific">Lentinula aff. lateritia</name>
    <dbReference type="NCBI Taxonomy" id="2804960"/>
    <lineage>
        <taxon>Eukaryota</taxon>
        <taxon>Fungi</taxon>
        <taxon>Dikarya</taxon>
        <taxon>Basidiomycota</taxon>
        <taxon>Agaricomycotina</taxon>
        <taxon>Agaricomycetes</taxon>
        <taxon>Agaricomycetidae</taxon>
        <taxon>Agaricales</taxon>
        <taxon>Marasmiineae</taxon>
        <taxon>Omphalotaceae</taxon>
        <taxon>Lentinula</taxon>
    </lineage>
</organism>
<keyword evidence="2" id="KW-1185">Reference proteome</keyword>
<name>A0ACC1TGQ1_9AGAR</name>
<feature type="non-terminal residue" evidence="1">
    <location>
        <position position="176"/>
    </location>
</feature>
<reference evidence="1" key="1">
    <citation type="submission" date="2022-09" db="EMBL/GenBank/DDBJ databases">
        <title>A Global Phylogenomic Analysis of the Shiitake Genus Lentinula.</title>
        <authorList>
            <consortium name="DOE Joint Genome Institute"/>
            <person name="Sierra-Patev S."/>
            <person name="Min B."/>
            <person name="Naranjo-Ortiz M."/>
            <person name="Looney B."/>
            <person name="Konkel Z."/>
            <person name="Slot J.C."/>
            <person name="Sakamoto Y."/>
            <person name="Steenwyk J.L."/>
            <person name="Rokas A."/>
            <person name="Carro J."/>
            <person name="Camarero S."/>
            <person name="Ferreira P."/>
            <person name="Molpeceres G."/>
            <person name="Ruiz-Duenas F.J."/>
            <person name="Serrano A."/>
            <person name="Henrissat B."/>
            <person name="Drula E."/>
            <person name="Hughes K.W."/>
            <person name="Mata J.L."/>
            <person name="Ishikawa N.K."/>
            <person name="Vargas-Isla R."/>
            <person name="Ushijima S."/>
            <person name="Smith C.A."/>
            <person name="Ahrendt S."/>
            <person name="Andreopoulos W."/>
            <person name="He G."/>
            <person name="Labutti K."/>
            <person name="Lipzen A."/>
            <person name="Ng V."/>
            <person name="Riley R."/>
            <person name="Sandor L."/>
            <person name="Barry K."/>
            <person name="Martinez A.T."/>
            <person name="Xiao Y."/>
            <person name="Gibbons J.G."/>
            <person name="Terashima K."/>
            <person name="Grigoriev I.V."/>
            <person name="Hibbett D.S."/>
        </authorList>
    </citation>
    <scope>NUCLEOTIDE SEQUENCE</scope>
    <source>
        <strain evidence="1">TMI1499</strain>
    </source>
</reference>
<evidence type="ECO:0000313" key="2">
    <source>
        <dbReference type="Proteomes" id="UP001163835"/>
    </source>
</evidence>
<gene>
    <name evidence="1" type="ORF">F5876DRAFT_54186</name>
</gene>